<keyword evidence="2" id="KW-1133">Transmembrane helix</keyword>
<evidence type="ECO:0000256" key="1">
    <source>
        <dbReference type="SAM" id="MobiDB-lite"/>
    </source>
</evidence>
<protein>
    <submittedName>
        <fullName evidence="3">Uncharacterized protein</fullName>
    </submittedName>
</protein>
<evidence type="ECO:0000313" key="3">
    <source>
        <dbReference type="EMBL" id="WAR25126.1"/>
    </source>
</evidence>
<name>A0ABY7FWB0_MYAAR</name>
<keyword evidence="2" id="KW-0472">Membrane</keyword>
<dbReference type="EMBL" id="CP111025">
    <property type="protein sequence ID" value="WAR25126.1"/>
    <property type="molecule type" value="Genomic_DNA"/>
</dbReference>
<reference evidence="3" key="1">
    <citation type="submission" date="2022-11" db="EMBL/GenBank/DDBJ databases">
        <title>Centuries of genome instability and evolution in soft-shell clam transmissible cancer (bioRxiv).</title>
        <authorList>
            <person name="Hart S.F.M."/>
            <person name="Yonemitsu M.A."/>
            <person name="Giersch R.M."/>
            <person name="Beal B.F."/>
            <person name="Arriagada G."/>
            <person name="Davis B.W."/>
            <person name="Ostrander E.A."/>
            <person name="Goff S.P."/>
            <person name="Metzger M.J."/>
        </authorList>
    </citation>
    <scope>NUCLEOTIDE SEQUENCE</scope>
    <source>
        <strain evidence="3">MELC-2E11</strain>
        <tissue evidence="3">Siphon/mantle</tissue>
    </source>
</reference>
<feature type="transmembrane region" description="Helical" evidence="2">
    <location>
        <begin position="241"/>
        <end position="263"/>
    </location>
</feature>
<sequence>MCLYFTLYIKMYAREGIKLWTSCSHSGRFIGRQFFLLLNFVLFAARANDAGEPEILMEGECKQNIGPGTSVTITHVGTKCLFYKPNHRCPIITIDDSLGADIEYHQATDGDSFSAGITLRKVFMRCNPYIQVEGTVDSMLSDKTRLCLKVNFTEDQLEGDRWGEYKDIALNCRLKFRAITYVVLRFYYLLNPCTSSSDDPQLFCKTFEAVRTTPLSAPPSSTSSATTSSTPSANSSFSFDYVPIAVVALILFTSVVVAMVIWYRARCSTTETQRGYRGHTRGLDTLCCLRQQATDQLRNNSRQETEMIEVMPELNGNEPDYRGRCPIERVDCCITSV</sequence>
<evidence type="ECO:0000256" key="2">
    <source>
        <dbReference type="SAM" id="Phobius"/>
    </source>
</evidence>
<gene>
    <name evidence="3" type="ORF">MAR_010830</name>
</gene>
<organism evidence="3 4">
    <name type="scientific">Mya arenaria</name>
    <name type="common">Soft-shell clam</name>
    <dbReference type="NCBI Taxonomy" id="6604"/>
    <lineage>
        <taxon>Eukaryota</taxon>
        <taxon>Metazoa</taxon>
        <taxon>Spiralia</taxon>
        <taxon>Lophotrochozoa</taxon>
        <taxon>Mollusca</taxon>
        <taxon>Bivalvia</taxon>
        <taxon>Autobranchia</taxon>
        <taxon>Heteroconchia</taxon>
        <taxon>Euheterodonta</taxon>
        <taxon>Imparidentia</taxon>
        <taxon>Neoheterodontei</taxon>
        <taxon>Myida</taxon>
        <taxon>Myoidea</taxon>
        <taxon>Myidae</taxon>
        <taxon>Mya</taxon>
    </lineage>
</organism>
<proteinExistence type="predicted"/>
<accession>A0ABY7FWB0</accession>
<evidence type="ECO:0000313" key="4">
    <source>
        <dbReference type="Proteomes" id="UP001164746"/>
    </source>
</evidence>
<dbReference type="Proteomes" id="UP001164746">
    <property type="component" value="Chromosome 14"/>
</dbReference>
<keyword evidence="2" id="KW-0812">Transmembrane</keyword>
<keyword evidence="4" id="KW-1185">Reference proteome</keyword>
<feature type="region of interest" description="Disordered" evidence="1">
    <location>
        <begin position="214"/>
        <end position="234"/>
    </location>
</feature>